<proteinExistence type="inferred from homology"/>
<comment type="caution">
    <text evidence="4">The sequence shown here is derived from an EMBL/GenBank/DDBJ whole genome shotgun (WGS) entry which is preliminary data.</text>
</comment>
<feature type="domain" description="SHSP" evidence="3">
    <location>
        <begin position="3"/>
        <end position="120"/>
    </location>
</feature>
<dbReference type="InterPro" id="IPR002068">
    <property type="entry name" value="A-crystallin/Hsp20_dom"/>
</dbReference>
<dbReference type="AlphaFoldDB" id="A0AAD7DT33"/>
<dbReference type="EMBL" id="JARKIE010000025">
    <property type="protein sequence ID" value="KAJ7698556.1"/>
    <property type="molecule type" value="Genomic_DNA"/>
</dbReference>
<dbReference type="SUPFAM" id="SSF49764">
    <property type="entry name" value="HSP20-like chaperones"/>
    <property type="match status" value="1"/>
</dbReference>
<dbReference type="CDD" id="cd06464">
    <property type="entry name" value="ACD_sHsps-like"/>
    <property type="match status" value="1"/>
</dbReference>
<keyword evidence="5" id="KW-1185">Reference proteome</keyword>
<dbReference type="Proteomes" id="UP001221757">
    <property type="component" value="Unassembled WGS sequence"/>
</dbReference>
<dbReference type="PROSITE" id="PS01031">
    <property type="entry name" value="SHSP"/>
    <property type="match status" value="1"/>
</dbReference>
<name>A0AAD7DT33_MYCRO</name>
<reference evidence="4" key="1">
    <citation type="submission" date="2023-03" db="EMBL/GenBank/DDBJ databases">
        <title>Massive genome expansion in bonnet fungi (Mycena s.s.) driven by repeated elements and novel gene families across ecological guilds.</title>
        <authorList>
            <consortium name="Lawrence Berkeley National Laboratory"/>
            <person name="Harder C.B."/>
            <person name="Miyauchi S."/>
            <person name="Viragh M."/>
            <person name="Kuo A."/>
            <person name="Thoen E."/>
            <person name="Andreopoulos B."/>
            <person name="Lu D."/>
            <person name="Skrede I."/>
            <person name="Drula E."/>
            <person name="Henrissat B."/>
            <person name="Morin E."/>
            <person name="Kohler A."/>
            <person name="Barry K."/>
            <person name="LaButti K."/>
            <person name="Morin E."/>
            <person name="Salamov A."/>
            <person name="Lipzen A."/>
            <person name="Mereny Z."/>
            <person name="Hegedus B."/>
            <person name="Baldrian P."/>
            <person name="Stursova M."/>
            <person name="Weitz H."/>
            <person name="Taylor A."/>
            <person name="Grigoriev I.V."/>
            <person name="Nagy L.G."/>
            <person name="Martin F."/>
            <person name="Kauserud H."/>
        </authorList>
    </citation>
    <scope>NUCLEOTIDE SEQUENCE</scope>
    <source>
        <strain evidence="4">CBHHK067</strain>
    </source>
</reference>
<evidence type="ECO:0000313" key="4">
    <source>
        <dbReference type="EMBL" id="KAJ7698556.1"/>
    </source>
</evidence>
<evidence type="ECO:0000313" key="5">
    <source>
        <dbReference type="Proteomes" id="UP001221757"/>
    </source>
</evidence>
<evidence type="ECO:0000256" key="2">
    <source>
        <dbReference type="RuleBase" id="RU003616"/>
    </source>
</evidence>
<organism evidence="4 5">
    <name type="scientific">Mycena rosella</name>
    <name type="common">Pink bonnet</name>
    <name type="synonym">Agaricus rosellus</name>
    <dbReference type="NCBI Taxonomy" id="1033263"/>
    <lineage>
        <taxon>Eukaryota</taxon>
        <taxon>Fungi</taxon>
        <taxon>Dikarya</taxon>
        <taxon>Basidiomycota</taxon>
        <taxon>Agaricomycotina</taxon>
        <taxon>Agaricomycetes</taxon>
        <taxon>Agaricomycetidae</taxon>
        <taxon>Agaricales</taxon>
        <taxon>Marasmiineae</taxon>
        <taxon>Mycenaceae</taxon>
        <taxon>Mycena</taxon>
    </lineage>
</organism>
<dbReference type="Gene3D" id="2.60.40.790">
    <property type="match status" value="1"/>
</dbReference>
<accession>A0AAD7DT33</accession>
<dbReference type="Pfam" id="PF00011">
    <property type="entry name" value="HSP20"/>
    <property type="match status" value="1"/>
</dbReference>
<sequence>MDDRRYIIRADTHYDPGTRILTALLELPGVKRRDITIRLATTLFNRVRQVTVHGASRAPFDPSTSAVRERKYGRFSRSFSVPPDTKPDDIDAAMEDGILVLKISCGLPAASADEHEIPIR</sequence>
<evidence type="ECO:0000256" key="1">
    <source>
        <dbReference type="PROSITE-ProRule" id="PRU00285"/>
    </source>
</evidence>
<evidence type="ECO:0000259" key="3">
    <source>
        <dbReference type="PROSITE" id="PS01031"/>
    </source>
</evidence>
<comment type="similarity">
    <text evidence="1 2">Belongs to the small heat shock protein (HSP20) family.</text>
</comment>
<protein>
    <recommendedName>
        <fullName evidence="3">SHSP domain-containing protein</fullName>
    </recommendedName>
</protein>
<dbReference type="InterPro" id="IPR008978">
    <property type="entry name" value="HSP20-like_chaperone"/>
</dbReference>
<gene>
    <name evidence="4" type="ORF">B0H17DRAFT_927217</name>
</gene>